<dbReference type="Proteomes" id="UP000735302">
    <property type="component" value="Unassembled WGS sequence"/>
</dbReference>
<dbReference type="InterPro" id="IPR023415">
    <property type="entry name" value="LDLR_class-A_CS"/>
</dbReference>
<dbReference type="SUPFAM" id="SSF57424">
    <property type="entry name" value="LDL receptor-like module"/>
    <property type="match status" value="1"/>
</dbReference>
<sequence length="333" mass="36484">MSLSKLFPDFSLISRALSKTSCFDRVCSAVFFDRHIMIEIQREILNAALEMLSDMVSRLLVYAFWASVTVLMLASTGSAMDPAYGHWGEWSEMSECSATCGSGTRQATRVFIPGPKAPPREEPYTGTSTFTCTNPDFPECPQDGVWSGWSRWTECTKACGGGERRRKRGCHGIMFGGKDCEGENFEEEKCGKEPCPRLPPHFDMSICTPTGNFTCASGKMCIDAANKCDKKVQCHDGSDEMGCPRWGRSGGLRYDLGGGATSIMKTCVWSCLAALLCGNFHLLTWPRWVTSVCGLISPGTYHSCYLCVVEIQFSALGARYLCVGHTSLSLDSG</sequence>
<dbReference type="InterPro" id="IPR052065">
    <property type="entry name" value="Compl_asym_regulator"/>
</dbReference>
<reference evidence="5 6" key="1">
    <citation type="journal article" date="2021" name="Elife">
        <title>Chloroplast acquisition without the gene transfer in kleptoplastic sea slugs, Plakobranchus ocellatus.</title>
        <authorList>
            <person name="Maeda T."/>
            <person name="Takahashi S."/>
            <person name="Yoshida T."/>
            <person name="Shimamura S."/>
            <person name="Takaki Y."/>
            <person name="Nagai Y."/>
            <person name="Toyoda A."/>
            <person name="Suzuki Y."/>
            <person name="Arimoto A."/>
            <person name="Ishii H."/>
            <person name="Satoh N."/>
            <person name="Nishiyama T."/>
            <person name="Hasebe M."/>
            <person name="Maruyama T."/>
            <person name="Minagawa J."/>
            <person name="Obokata J."/>
            <person name="Shigenobu S."/>
        </authorList>
    </citation>
    <scope>NUCLEOTIDE SEQUENCE [LARGE SCALE GENOMIC DNA]</scope>
</reference>
<keyword evidence="2" id="KW-0677">Repeat</keyword>
<dbReference type="AlphaFoldDB" id="A0AAV3Z3I3"/>
<name>A0AAV3Z3I3_9GAST</name>
<dbReference type="Pfam" id="PF00090">
    <property type="entry name" value="TSP_1"/>
    <property type="match status" value="2"/>
</dbReference>
<comment type="caution">
    <text evidence="4">Lacks conserved residue(s) required for the propagation of feature annotation.</text>
</comment>
<comment type="caution">
    <text evidence="5">The sequence shown here is derived from an EMBL/GenBank/DDBJ whole genome shotgun (WGS) entry which is preliminary data.</text>
</comment>
<evidence type="ECO:0000256" key="2">
    <source>
        <dbReference type="ARBA" id="ARBA00022737"/>
    </source>
</evidence>
<evidence type="ECO:0000256" key="4">
    <source>
        <dbReference type="PROSITE-ProRule" id="PRU00124"/>
    </source>
</evidence>
<dbReference type="PANTHER" id="PTHR22906">
    <property type="entry name" value="PROPERDIN"/>
    <property type="match status" value="1"/>
</dbReference>
<dbReference type="SMART" id="SM00192">
    <property type="entry name" value="LDLa"/>
    <property type="match status" value="1"/>
</dbReference>
<dbReference type="SUPFAM" id="SSF82895">
    <property type="entry name" value="TSP-1 type 1 repeat"/>
    <property type="match status" value="2"/>
</dbReference>
<keyword evidence="1" id="KW-0245">EGF-like domain</keyword>
<evidence type="ECO:0000313" key="5">
    <source>
        <dbReference type="EMBL" id="GFN89140.1"/>
    </source>
</evidence>
<dbReference type="InterPro" id="IPR002172">
    <property type="entry name" value="LDrepeatLR_classA_rpt"/>
</dbReference>
<dbReference type="PROSITE" id="PS01209">
    <property type="entry name" value="LDLRA_1"/>
    <property type="match status" value="1"/>
</dbReference>
<keyword evidence="6" id="KW-1185">Reference proteome</keyword>
<feature type="disulfide bond" evidence="4">
    <location>
        <begin position="228"/>
        <end position="243"/>
    </location>
</feature>
<dbReference type="Gene3D" id="2.20.100.10">
    <property type="entry name" value="Thrombospondin type-1 (TSP1) repeat"/>
    <property type="match status" value="2"/>
</dbReference>
<dbReference type="PROSITE" id="PS50068">
    <property type="entry name" value="LDLRA_2"/>
    <property type="match status" value="1"/>
</dbReference>
<proteinExistence type="predicted"/>
<dbReference type="PANTHER" id="PTHR22906:SF21">
    <property type="entry name" value="SEMA DOMAIN-CONTAINING PROTEIN"/>
    <property type="match status" value="1"/>
</dbReference>
<accession>A0AAV3Z3I3</accession>
<protein>
    <submittedName>
        <fullName evidence="5">Uncharacterized protein</fullName>
    </submittedName>
</protein>
<gene>
    <name evidence="5" type="ORF">PoB_001564600</name>
</gene>
<evidence type="ECO:0000256" key="3">
    <source>
        <dbReference type="ARBA" id="ARBA00023157"/>
    </source>
</evidence>
<dbReference type="PROSITE" id="PS50092">
    <property type="entry name" value="TSP1"/>
    <property type="match status" value="2"/>
</dbReference>
<dbReference type="Gene3D" id="4.10.400.10">
    <property type="entry name" value="Low-density Lipoprotein Receptor"/>
    <property type="match status" value="1"/>
</dbReference>
<dbReference type="InterPro" id="IPR036055">
    <property type="entry name" value="LDL_receptor-like_sf"/>
</dbReference>
<dbReference type="EMBL" id="BLXT01001916">
    <property type="protein sequence ID" value="GFN89140.1"/>
    <property type="molecule type" value="Genomic_DNA"/>
</dbReference>
<dbReference type="CDD" id="cd00112">
    <property type="entry name" value="LDLa"/>
    <property type="match status" value="1"/>
</dbReference>
<evidence type="ECO:0000313" key="6">
    <source>
        <dbReference type="Proteomes" id="UP000735302"/>
    </source>
</evidence>
<dbReference type="InterPro" id="IPR000884">
    <property type="entry name" value="TSP1_rpt"/>
</dbReference>
<organism evidence="5 6">
    <name type="scientific">Plakobranchus ocellatus</name>
    <dbReference type="NCBI Taxonomy" id="259542"/>
    <lineage>
        <taxon>Eukaryota</taxon>
        <taxon>Metazoa</taxon>
        <taxon>Spiralia</taxon>
        <taxon>Lophotrochozoa</taxon>
        <taxon>Mollusca</taxon>
        <taxon>Gastropoda</taxon>
        <taxon>Heterobranchia</taxon>
        <taxon>Euthyneura</taxon>
        <taxon>Panpulmonata</taxon>
        <taxon>Sacoglossa</taxon>
        <taxon>Placobranchoidea</taxon>
        <taxon>Plakobranchidae</taxon>
        <taxon>Plakobranchus</taxon>
    </lineage>
</organism>
<keyword evidence="3 4" id="KW-1015">Disulfide bond</keyword>
<dbReference type="SMART" id="SM00209">
    <property type="entry name" value="TSP1"/>
    <property type="match status" value="2"/>
</dbReference>
<evidence type="ECO:0000256" key="1">
    <source>
        <dbReference type="ARBA" id="ARBA00022536"/>
    </source>
</evidence>
<dbReference type="InterPro" id="IPR036383">
    <property type="entry name" value="TSP1_rpt_sf"/>
</dbReference>
<dbReference type="Pfam" id="PF00057">
    <property type="entry name" value="Ldl_recept_a"/>
    <property type="match status" value="1"/>
</dbReference>